<accession>A0A5F1Y7S9</accession>
<reference evidence="1" key="1">
    <citation type="journal article" date="2019" name="PLoS Negl. Trop. Dis.">
        <title>Revisiting the worldwide diversity of Leptospira species in the environment.</title>
        <authorList>
            <person name="Vincent A.T."/>
            <person name="Schiettekatte O."/>
            <person name="Bourhy P."/>
            <person name="Veyrier F.J."/>
            <person name="Picardeau M."/>
        </authorList>
    </citation>
    <scope>NUCLEOTIDE SEQUENCE [LARGE SCALE GENOMIC DNA]</scope>
    <source>
        <strain evidence="1">201800299</strain>
    </source>
</reference>
<dbReference type="RefSeq" id="WP_135591738.1">
    <property type="nucleotide sequence ID" value="NZ_RQEZ01000053.1"/>
</dbReference>
<evidence type="ECO:0000313" key="2">
    <source>
        <dbReference type="Proteomes" id="UP000298277"/>
    </source>
</evidence>
<comment type="caution">
    <text evidence="1">The sequence shown here is derived from an EMBL/GenBank/DDBJ whole genome shotgun (WGS) entry which is preliminary data.</text>
</comment>
<dbReference type="OrthoDB" id="341359at2"/>
<evidence type="ECO:0000313" key="1">
    <source>
        <dbReference type="EMBL" id="TGK29421.1"/>
    </source>
</evidence>
<proteinExistence type="predicted"/>
<organism evidence="1 2">
    <name type="scientific">Leptospira gomenensis</name>
    <dbReference type="NCBI Taxonomy" id="2484974"/>
    <lineage>
        <taxon>Bacteria</taxon>
        <taxon>Pseudomonadati</taxon>
        <taxon>Spirochaetota</taxon>
        <taxon>Spirochaetia</taxon>
        <taxon>Leptospirales</taxon>
        <taxon>Leptospiraceae</taxon>
        <taxon>Leptospira</taxon>
    </lineage>
</organism>
<protein>
    <submittedName>
        <fullName evidence="1">Uncharacterized protein</fullName>
    </submittedName>
</protein>
<sequence>MIRALEYCMEYPHNVFEHVPEDFETIRSKLPHWRRKEIARYFGFDPGSIRALEKITEQALLAGHLTSFQRLYSDSIYRNVFHHVPILNEFLFEFLLCAYRKGWNRKWDILLLNDIVLKFPDDKKAEEEPAAVFSIYEELKRKKPEKRIRSVESLYRAERKLIQDISEKGFTGIDRTYPPPPIGAEEWMNPIETRKELFLESVSQHNCVFDYDSDIIEGKYYIYRIFFPERCTLSLFQVNGDWYVDQVAGNFNGQVHVETRKKIENWRLQNGIFSFGDVFRMGIPPAWIYDR</sequence>
<keyword evidence="2" id="KW-1185">Reference proteome</keyword>
<name>A0A5F1Y7S9_9LEPT</name>
<gene>
    <name evidence="1" type="ORF">EHQ17_15690</name>
</gene>
<dbReference type="EMBL" id="RQFA01000072">
    <property type="protein sequence ID" value="TGK29421.1"/>
    <property type="molecule type" value="Genomic_DNA"/>
</dbReference>
<dbReference type="AlphaFoldDB" id="A0A5F1Y7S9"/>
<dbReference type="Proteomes" id="UP000298277">
    <property type="component" value="Unassembled WGS sequence"/>
</dbReference>